<evidence type="ECO:0000313" key="7">
    <source>
        <dbReference type="EMBL" id="PGH27443.1"/>
    </source>
</evidence>
<dbReference type="STRING" id="1447883.A0A2B7Z2J2"/>
<organism evidence="7 8">
    <name type="scientific">Polytolypa hystricis (strain UAMH7299)</name>
    <dbReference type="NCBI Taxonomy" id="1447883"/>
    <lineage>
        <taxon>Eukaryota</taxon>
        <taxon>Fungi</taxon>
        <taxon>Dikarya</taxon>
        <taxon>Ascomycota</taxon>
        <taxon>Pezizomycotina</taxon>
        <taxon>Eurotiomycetes</taxon>
        <taxon>Eurotiomycetidae</taxon>
        <taxon>Onygenales</taxon>
        <taxon>Onygenales incertae sedis</taxon>
        <taxon>Polytolypa</taxon>
    </lineage>
</organism>
<dbReference type="InterPro" id="IPR051013">
    <property type="entry name" value="MBL_superfamily_lactonases"/>
</dbReference>
<evidence type="ECO:0000313" key="8">
    <source>
        <dbReference type="Proteomes" id="UP000224634"/>
    </source>
</evidence>
<evidence type="ECO:0000256" key="4">
    <source>
        <dbReference type="ARBA" id="ARBA00022801"/>
    </source>
</evidence>
<dbReference type="SMART" id="SM00849">
    <property type="entry name" value="Lactamase_B"/>
    <property type="match status" value="1"/>
</dbReference>
<dbReference type="PANTHER" id="PTHR42978:SF2">
    <property type="entry name" value="102 KBASES UNSTABLE REGION: FROM 1 TO 119443"/>
    <property type="match status" value="1"/>
</dbReference>
<comment type="similarity">
    <text evidence="2">Belongs to the metallo-beta-lactamase superfamily.</text>
</comment>
<keyword evidence="8" id="KW-1185">Reference proteome</keyword>
<reference evidence="7 8" key="1">
    <citation type="submission" date="2017-10" db="EMBL/GenBank/DDBJ databases">
        <title>Comparative genomics in systemic dimorphic fungi from Ajellomycetaceae.</title>
        <authorList>
            <person name="Munoz J.F."/>
            <person name="Mcewen J.G."/>
            <person name="Clay O.K."/>
            <person name="Cuomo C.A."/>
        </authorList>
    </citation>
    <scope>NUCLEOTIDE SEQUENCE [LARGE SCALE GENOMIC DNA]</scope>
    <source>
        <strain evidence="7 8">UAMH7299</strain>
    </source>
</reference>
<dbReference type="GO" id="GO:0046872">
    <property type="term" value="F:metal ion binding"/>
    <property type="evidence" value="ECO:0007669"/>
    <property type="project" value="UniProtKB-KW"/>
</dbReference>
<evidence type="ECO:0000256" key="5">
    <source>
        <dbReference type="ARBA" id="ARBA00022833"/>
    </source>
</evidence>
<dbReference type="Pfam" id="PF00753">
    <property type="entry name" value="Lactamase_B"/>
    <property type="match status" value="1"/>
</dbReference>
<sequence length="283" mass="32064">MQVDEGWILRGTTSSTLTNPTPESQRRDLVVISALIEHPTEGLILFETGAGEDYPEVWGPPVNDIFARVNYQEDHELDKAIAKTGHNIKDVKAVIMGHLHLDHSGGLKYFEGTDVPIYVHELELKNPFYAVATKSDIGNRYKLTITSTYLPHYLTLKLNWQAFHGSSLEFAPGLNLLHCPGHTPGLAILQINLRNSGTWIFTSDHYLVWENYEASQPCGWLARDHDDWIRSHQMVKALAKRTNANLLFGHCAKYRRSADEFVESPVIRRHSGCINLHQNLMTD</sequence>
<name>A0A2B7Z2J2_POLH7</name>
<dbReference type="Proteomes" id="UP000224634">
    <property type="component" value="Unassembled WGS sequence"/>
</dbReference>
<dbReference type="OrthoDB" id="10250730at2759"/>
<comment type="cofactor">
    <cofactor evidence="1">
        <name>Zn(2+)</name>
        <dbReference type="ChEBI" id="CHEBI:29105"/>
    </cofactor>
</comment>
<gene>
    <name evidence="7" type="ORF">AJ80_00921</name>
</gene>
<evidence type="ECO:0000256" key="3">
    <source>
        <dbReference type="ARBA" id="ARBA00022723"/>
    </source>
</evidence>
<dbReference type="AlphaFoldDB" id="A0A2B7Z2J2"/>
<keyword evidence="5" id="KW-0862">Zinc</keyword>
<proteinExistence type="inferred from homology"/>
<dbReference type="SUPFAM" id="SSF56281">
    <property type="entry name" value="Metallo-hydrolase/oxidoreductase"/>
    <property type="match status" value="1"/>
</dbReference>
<dbReference type="CDD" id="cd07729">
    <property type="entry name" value="AHL_lactonase_MBL-fold"/>
    <property type="match status" value="1"/>
</dbReference>
<protein>
    <recommendedName>
        <fullName evidence="6">Metallo-beta-lactamase domain-containing protein</fullName>
    </recommendedName>
</protein>
<evidence type="ECO:0000259" key="6">
    <source>
        <dbReference type="SMART" id="SM00849"/>
    </source>
</evidence>
<dbReference type="InterPro" id="IPR001279">
    <property type="entry name" value="Metallo-B-lactamas"/>
</dbReference>
<evidence type="ECO:0000256" key="1">
    <source>
        <dbReference type="ARBA" id="ARBA00001947"/>
    </source>
</evidence>
<accession>A0A2B7Z2J2</accession>
<dbReference type="GO" id="GO:0016787">
    <property type="term" value="F:hydrolase activity"/>
    <property type="evidence" value="ECO:0007669"/>
    <property type="project" value="UniProtKB-KW"/>
</dbReference>
<keyword evidence="3" id="KW-0479">Metal-binding</keyword>
<evidence type="ECO:0000256" key="2">
    <source>
        <dbReference type="ARBA" id="ARBA00007749"/>
    </source>
</evidence>
<dbReference type="Gene3D" id="3.60.15.10">
    <property type="entry name" value="Ribonuclease Z/Hydroxyacylglutathione hydrolase-like"/>
    <property type="match status" value="1"/>
</dbReference>
<keyword evidence="4" id="KW-0378">Hydrolase</keyword>
<feature type="domain" description="Metallo-beta-lactamase" evidence="6">
    <location>
        <begin position="30"/>
        <end position="250"/>
    </location>
</feature>
<dbReference type="EMBL" id="PDNA01000007">
    <property type="protein sequence ID" value="PGH27443.1"/>
    <property type="molecule type" value="Genomic_DNA"/>
</dbReference>
<dbReference type="PANTHER" id="PTHR42978">
    <property type="entry name" value="QUORUM-QUENCHING LACTONASE YTNP-RELATED-RELATED"/>
    <property type="match status" value="1"/>
</dbReference>
<dbReference type="InterPro" id="IPR036866">
    <property type="entry name" value="RibonucZ/Hydroxyglut_hydro"/>
</dbReference>
<comment type="caution">
    <text evidence="7">The sequence shown here is derived from an EMBL/GenBank/DDBJ whole genome shotgun (WGS) entry which is preliminary data.</text>
</comment>